<protein>
    <submittedName>
        <fullName evidence="1">Uncharacterized protein</fullName>
    </submittedName>
</protein>
<evidence type="ECO:0000313" key="1">
    <source>
        <dbReference type="EMBL" id="MBC8757388.1"/>
    </source>
</evidence>
<accession>A0ABR7QG49</accession>
<name>A0ABR7QG49_9FLAO</name>
<reference evidence="1 2" key="1">
    <citation type="submission" date="2020-07" db="EMBL/GenBank/DDBJ databases">
        <title>Description of Kordia aestuariivivens sp. nov., isolated from a tidal flat.</title>
        <authorList>
            <person name="Park S."/>
            <person name="Yoon J.-H."/>
        </authorList>
    </citation>
    <scope>NUCLEOTIDE SEQUENCE [LARGE SCALE GENOMIC DNA]</scope>
    <source>
        <strain evidence="1 2">YSTF-M3</strain>
    </source>
</reference>
<dbReference type="RefSeq" id="WP_187564428.1">
    <property type="nucleotide sequence ID" value="NZ_JACGWS010000019.1"/>
</dbReference>
<sequence>MSTITTVKSNEVYEGFDVRSIRKCTPSVFGFRVCAELTANGDGSVLIRLTAETPFGNFSKEFSFNTDIDFEFNPISRVSIKVSIRKFKVTKQIISFDLGLEGCIDLPIIGEKCVSKTWTIELPIPGTDAKSIEELSSGDMALLLLAANDKACQCS</sequence>
<dbReference type="Proteomes" id="UP000619238">
    <property type="component" value="Unassembled WGS sequence"/>
</dbReference>
<gene>
    <name evidence="1" type="ORF">H2O64_22150</name>
</gene>
<organism evidence="1 2">
    <name type="scientific">Kordia aestuariivivens</name>
    <dbReference type="NCBI Taxonomy" id="2759037"/>
    <lineage>
        <taxon>Bacteria</taxon>
        <taxon>Pseudomonadati</taxon>
        <taxon>Bacteroidota</taxon>
        <taxon>Flavobacteriia</taxon>
        <taxon>Flavobacteriales</taxon>
        <taxon>Flavobacteriaceae</taxon>
        <taxon>Kordia</taxon>
    </lineage>
</organism>
<keyword evidence="2" id="KW-1185">Reference proteome</keyword>
<dbReference type="EMBL" id="JACGWS010000019">
    <property type="protein sequence ID" value="MBC8757388.1"/>
    <property type="molecule type" value="Genomic_DNA"/>
</dbReference>
<proteinExistence type="predicted"/>
<comment type="caution">
    <text evidence="1">The sequence shown here is derived from an EMBL/GenBank/DDBJ whole genome shotgun (WGS) entry which is preliminary data.</text>
</comment>
<evidence type="ECO:0000313" key="2">
    <source>
        <dbReference type="Proteomes" id="UP000619238"/>
    </source>
</evidence>